<evidence type="ECO:0000313" key="2">
    <source>
        <dbReference type="Proteomes" id="UP000501076"/>
    </source>
</evidence>
<dbReference type="RefSeq" id="WP_013081562.1">
    <property type="nucleotide sequence ID" value="NZ_CAXOOG010000131.1"/>
</dbReference>
<dbReference type="AlphaFoldDB" id="A0A1Q8TT98"/>
<dbReference type="Proteomes" id="UP000501076">
    <property type="component" value="Chromosome"/>
</dbReference>
<reference evidence="1 2" key="1">
    <citation type="submission" date="2019-10" db="EMBL/GenBank/DDBJ databases">
        <title>Complete genome sequences for adaption low water activity.</title>
        <authorList>
            <person name="Zhao L."/>
            <person name="Zhong J."/>
        </authorList>
    </citation>
    <scope>NUCLEOTIDE SEQUENCE [LARGE SCALE GENOMIC DNA]</scope>
    <source>
        <strain evidence="1 2">FDU301</strain>
    </source>
</reference>
<name>A0A1Q8TT98_PRIMG</name>
<protein>
    <submittedName>
        <fullName evidence="1">VanZ family protein</fullName>
    </submittedName>
</protein>
<dbReference type="InterPro" id="IPR006976">
    <property type="entry name" value="VanZ-like"/>
</dbReference>
<organism evidence="1 2">
    <name type="scientific">Priestia megaterium</name>
    <name type="common">Bacillus megaterium</name>
    <dbReference type="NCBI Taxonomy" id="1404"/>
    <lineage>
        <taxon>Bacteria</taxon>
        <taxon>Bacillati</taxon>
        <taxon>Bacillota</taxon>
        <taxon>Bacilli</taxon>
        <taxon>Bacillales</taxon>
        <taxon>Bacillaceae</taxon>
        <taxon>Priestia</taxon>
    </lineage>
</organism>
<sequence>MVLGVKEGDVEVNVSIRSIVKKVMFILFIAYTAVVIYATLIRENEHVYGKAMNLDLFSTIRLMWDSGNIMLTLTNILGNIVMFAPLGMFIPLFMKWFDGFIQVFTTGFLISFLIEILQYKLTERVFDIDDIFLNTLGTFIGWVIIKILYWVKNVLKARFKKR</sequence>
<evidence type="ECO:0000313" key="1">
    <source>
        <dbReference type="EMBL" id="QJX79358.1"/>
    </source>
</evidence>
<dbReference type="InterPro" id="IPR053150">
    <property type="entry name" value="Teicoplanin_resist-assoc"/>
</dbReference>
<dbReference type="PANTHER" id="PTHR36834">
    <property type="entry name" value="MEMBRANE PROTEIN-RELATED"/>
    <property type="match status" value="1"/>
</dbReference>
<gene>
    <name evidence="1" type="ORF">FDZ14_25445</name>
</gene>
<accession>A0A1Q8TT98</accession>
<proteinExistence type="predicted"/>
<dbReference type="Pfam" id="PF04892">
    <property type="entry name" value="VanZ"/>
    <property type="match status" value="1"/>
</dbReference>
<dbReference type="EMBL" id="CP045272">
    <property type="protein sequence ID" value="QJX79358.1"/>
    <property type="molecule type" value="Genomic_DNA"/>
</dbReference>
<dbReference type="PANTHER" id="PTHR36834:SF1">
    <property type="entry name" value="INTEGRAL MEMBRANE PROTEIN"/>
    <property type="match status" value="1"/>
</dbReference>